<dbReference type="RefSeq" id="XP_043141465.1">
    <property type="nucleotide sequence ID" value="XM_043285530.1"/>
</dbReference>
<gene>
    <name evidence="2" type="ORF">Aud_000013</name>
</gene>
<reference evidence="2" key="1">
    <citation type="journal article" date="2015" name="Genome Announc.">
        <title>Draft Genome Sequence of the Pathogenic Filamentous Fungus Aspergillus udagawae Strain IFM 46973T.</title>
        <authorList>
            <person name="Kusuya Y."/>
            <person name="Takahashi-Nakaguchi A."/>
            <person name="Takahashi H."/>
            <person name="Yaguchi T."/>
        </authorList>
    </citation>
    <scope>NUCLEOTIDE SEQUENCE</scope>
    <source>
        <strain evidence="2">IFM 46973</strain>
    </source>
</reference>
<feature type="region of interest" description="Disordered" evidence="1">
    <location>
        <begin position="1"/>
        <end position="20"/>
    </location>
</feature>
<evidence type="ECO:0000256" key="1">
    <source>
        <dbReference type="SAM" id="MobiDB-lite"/>
    </source>
</evidence>
<evidence type="ECO:0000313" key="2">
    <source>
        <dbReference type="EMBL" id="GIC84199.1"/>
    </source>
</evidence>
<organism evidence="2 3">
    <name type="scientific">Aspergillus udagawae</name>
    <dbReference type="NCBI Taxonomy" id="91492"/>
    <lineage>
        <taxon>Eukaryota</taxon>
        <taxon>Fungi</taxon>
        <taxon>Dikarya</taxon>
        <taxon>Ascomycota</taxon>
        <taxon>Pezizomycotina</taxon>
        <taxon>Eurotiomycetes</taxon>
        <taxon>Eurotiomycetidae</taxon>
        <taxon>Eurotiales</taxon>
        <taxon>Aspergillaceae</taxon>
        <taxon>Aspergillus</taxon>
        <taxon>Aspergillus subgen. Fumigati</taxon>
    </lineage>
</organism>
<protein>
    <submittedName>
        <fullName evidence="2">Uncharacterized protein</fullName>
    </submittedName>
</protein>
<proteinExistence type="predicted"/>
<comment type="caution">
    <text evidence="2">The sequence shown here is derived from an EMBL/GenBank/DDBJ whole genome shotgun (WGS) entry which is preliminary data.</text>
</comment>
<dbReference type="Proteomes" id="UP000036893">
    <property type="component" value="Unassembled WGS sequence"/>
</dbReference>
<feature type="region of interest" description="Disordered" evidence="1">
    <location>
        <begin position="154"/>
        <end position="182"/>
    </location>
</feature>
<reference evidence="2" key="2">
    <citation type="submission" date="2021-01" db="EMBL/GenBank/DDBJ databases">
        <title>Pan-genome distribution and transcriptional activeness of fungal secondary metabolism genes in Aspergillus section Fumigati.</title>
        <authorList>
            <person name="Takahashi H."/>
            <person name="Umemura M."/>
            <person name="Ninomiya A."/>
            <person name="Kusuya Y."/>
            <person name="Urayama S."/>
            <person name="Shimizu M."/>
            <person name="Watanabe A."/>
            <person name="Kamei K."/>
            <person name="Yaguchi T."/>
            <person name="Hagiwara D."/>
        </authorList>
    </citation>
    <scope>NUCLEOTIDE SEQUENCE</scope>
    <source>
        <strain evidence="2">IFM 46973</strain>
    </source>
</reference>
<dbReference type="AlphaFoldDB" id="A0A8E0QIV2"/>
<evidence type="ECO:0000313" key="3">
    <source>
        <dbReference type="Proteomes" id="UP000036893"/>
    </source>
</evidence>
<dbReference type="GeneID" id="66987489"/>
<sequence>MKELSATISRDGYDTTGIIKPQQKKSDKRLRKLYKECMVLSDEEIEMELKNEDSTDYESANDDWPTKNSNVLAATNQESLIGDGPSSDEWENFTAENYIQRLTALINERHWVIGPDLENTDQDEPDQEDFPAIGWTTIDRPINPLDEEYGTQWVSLGPNKEQPHEIPKTPRFKSPQDDDEANQYAAWLREPDQAQLAELEAH</sequence>
<accession>A0A8E0QIV2</accession>
<name>A0A8E0QIV2_9EURO</name>
<dbReference type="EMBL" id="BBXM02000001">
    <property type="protein sequence ID" value="GIC84199.1"/>
    <property type="molecule type" value="Genomic_DNA"/>
</dbReference>